<dbReference type="Pfam" id="PF08666">
    <property type="entry name" value="SAF"/>
    <property type="match status" value="1"/>
</dbReference>
<accession>A0A1M6HT27</accession>
<feature type="domain" description="Flp pilus assembly protein RcpC/CpaB" evidence="3">
    <location>
        <begin position="111"/>
        <end position="226"/>
    </location>
</feature>
<dbReference type="Proteomes" id="UP000184536">
    <property type="component" value="Unassembled WGS sequence"/>
</dbReference>
<evidence type="ECO:0000256" key="1">
    <source>
        <dbReference type="SAM" id="MobiDB-lite"/>
    </source>
</evidence>
<feature type="region of interest" description="Disordered" evidence="1">
    <location>
        <begin position="179"/>
        <end position="199"/>
    </location>
</feature>
<keyword evidence="5" id="KW-1185">Reference proteome</keyword>
<dbReference type="CDD" id="cd11614">
    <property type="entry name" value="SAF_CpaB_FlgA_like"/>
    <property type="match status" value="1"/>
</dbReference>
<dbReference type="AlphaFoldDB" id="A0A1M6HT27"/>
<protein>
    <submittedName>
        <fullName evidence="4">Pilus assembly protein CpaB</fullName>
    </submittedName>
</protein>
<dbReference type="InterPro" id="IPR031571">
    <property type="entry name" value="RcpC_dom"/>
</dbReference>
<gene>
    <name evidence="4" type="ORF">SAMN02745975_01628</name>
</gene>
<organism evidence="4 5">
    <name type="scientific">Geosporobacter subterraneus DSM 17957</name>
    <dbReference type="NCBI Taxonomy" id="1121919"/>
    <lineage>
        <taxon>Bacteria</taxon>
        <taxon>Bacillati</taxon>
        <taxon>Bacillota</taxon>
        <taxon>Clostridia</taxon>
        <taxon>Peptostreptococcales</taxon>
        <taxon>Thermotaleaceae</taxon>
        <taxon>Geosporobacter</taxon>
    </lineage>
</organism>
<dbReference type="Pfam" id="PF16976">
    <property type="entry name" value="RcpC"/>
    <property type="match status" value="1"/>
</dbReference>
<dbReference type="InterPro" id="IPR013974">
    <property type="entry name" value="SAF"/>
</dbReference>
<dbReference type="RefSeq" id="WP_110940797.1">
    <property type="nucleotide sequence ID" value="NZ_FQZV01000018.1"/>
</dbReference>
<evidence type="ECO:0000313" key="5">
    <source>
        <dbReference type="Proteomes" id="UP000184536"/>
    </source>
</evidence>
<dbReference type="NCBIfam" id="TIGR03177">
    <property type="entry name" value="pilus_cpaB"/>
    <property type="match status" value="1"/>
</dbReference>
<evidence type="ECO:0000313" key="4">
    <source>
        <dbReference type="EMBL" id="SHJ25323.1"/>
    </source>
</evidence>
<evidence type="ECO:0000259" key="2">
    <source>
        <dbReference type="Pfam" id="PF08666"/>
    </source>
</evidence>
<dbReference type="STRING" id="1121919.SAMN02745975_01628"/>
<dbReference type="InterPro" id="IPR017592">
    <property type="entry name" value="Pilus_assmbl_Flp-typ_CpaB"/>
</dbReference>
<dbReference type="EMBL" id="FQZV01000018">
    <property type="protein sequence ID" value="SHJ25323.1"/>
    <property type="molecule type" value="Genomic_DNA"/>
</dbReference>
<feature type="domain" description="SAF" evidence="2">
    <location>
        <begin position="39"/>
        <end position="94"/>
    </location>
</feature>
<dbReference type="OrthoDB" id="1953381at2"/>
<name>A0A1M6HT27_9FIRM</name>
<reference evidence="5" key="1">
    <citation type="submission" date="2016-11" db="EMBL/GenBank/DDBJ databases">
        <authorList>
            <person name="Varghese N."/>
            <person name="Submissions S."/>
        </authorList>
    </citation>
    <scope>NUCLEOTIDE SEQUENCE [LARGE SCALE GENOMIC DNA]</scope>
    <source>
        <strain evidence="5">DSM 17957</strain>
    </source>
</reference>
<proteinExistence type="predicted"/>
<sequence length="237" mass="25880">MKILKNRIFLCVLCIGVAAAISFGLLPGFYEDKSATIIVLRASEDIPVGTEIKDNHLTTVEVGNYGLPEGVINDKDTVLGKVAQTNIIKGDYFFPQKLGVFLVSELLDRIAKNNQRLVTISVPSIAAGLSSHLQNGDIVTVAVFLEQASDGQDSSPQVIIYPELKGLEVYSVENARTQDTAEMREQQKSGQSPNGDTVPKAVTLIVTEAQAEKLIQAEYTGKLHIIFEKRGVMNYEQ</sequence>
<evidence type="ECO:0000259" key="3">
    <source>
        <dbReference type="Pfam" id="PF16976"/>
    </source>
</evidence>